<feature type="domain" description="Shisa N-terminal" evidence="15">
    <location>
        <begin position="29"/>
        <end position="65"/>
    </location>
</feature>
<feature type="transmembrane region" description="Helical" evidence="13">
    <location>
        <begin position="101"/>
        <end position="127"/>
    </location>
</feature>
<dbReference type="EMBL" id="JABWUV010000013">
    <property type="protein sequence ID" value="KAF6311185.1"/>
    <property type="molecule type" value="Genomic_DNA"/>
</dbReference>
<evidence type="ECO:0000256" key="14">
    <source>
        <dbReference type="SAM" id="SignalP"/>
    </source>
</evidence>
<evidence type="ECO:0000256" key="1">
    <source>
        <dbReference type="ARBA" id="ARBA00004115"/>
    </source>
</evidence>
<evidence type="ECO:0000256" key="10">
    <source>
        <dbReference type="ARBA" id="ARBA00038108"/>
    </source>
</evidence>
<dbReference type="GO" id="GO:0005789">
    <property type="term" value="C:endoplasmic reticulum membrane"/>
    <property type="evidence" value="ECO:0007669"/>
    <property type="project" value="UniProtKB-SubCell"/>
</dbReference>
<dbReference type="PANTHER" id="PTHR31395:SF14">
    <property type="entry name" value="PROTEIN SHISA-5"/>
    <property type="match status" value="1"/>
</dbReference>
<evidence type="ECO:0000313" key="16">
    <source>
        <dbReference type="EMBL" id="KAF6311185.1"/>
    </source>
</evidence>
<evidence type="ECO:0000256" key="5">
    <source>
        <dbReference type="ARBA" id="ARBA00022824"/>
    </source>
</evidence>
<dbReference type="PANTHER" id="PTHR31395">
    <property type="entry name" value="SHISA"/>
    <property type="match status" value="1"/>
</dbReference>
<proteinExistence type="inferred from homology"/>
<dbReference type="InterPro" id="IPR053891">
    <property type="entry name" value="Shisa_N"/>
</dbReference>
<evidence type="ECO:0000256" key="11">
    <source>
        <dbReference type="ARBA" id="ARBA00040441"/>
    </source>
</evidence>
<evidence type="ECO:0000256" key="7">
    <source>
        <dbReference type="ARBA" id="ARBA00023136"/>
    </source>
</evidence>
<keyword evidence="14" id="KW-0732">Signal</keyword>
<organism evidence="16 17">
    <name type="scientific">Myotis myotis</name>
    <name type="common">Greater mouse-eared bat</name>
    <name type="synonym">Vespertilio myotis</name>
    <dbReference type="NCBI Taxonomy" id="51298"/>
    <lineage>
        <taxon>Eukaryota</taxon>
        <taxon>Metazoa</taxon>
        <taxon>Chordata</taxon>
        <taxon>Craniata</taxon>
        <taxon>Vertebrata</taxon>
        <taxon>Euteleostomi</taxon>
        <taxon>Mammalia</taxon>
        <taxon>Eutheria</taxon>
        <taxon>Laurasiatheria</taxon>
        <taxon>Chiroptera</taxon>
        <taxon>Yangochiroptera</taxon>
        <taxon>Vespertilionidae</taxon>
        <taxon>Myotis</taxon>
    </lineage>
</organism>
<name>A0A7J7UE85_MYOMY</name>
<evidence type="ECO:0000256" key="9">
    <source>
        <dbReference type="ARBA" id="ARBA00037507"/>
    </source>
</evidence>
<sequence>MAAPAPRVLLLLLLLLPPGAHSEVCMLAGGDSFSPKTCPMFCCGTCYNQYCCSDILKSVWNKEGCADNQDSLASVRNNMVETSLKYTDIDTNPLPGSGATIAIGLTIFVLFIVTIIACFTCSCCCLYKMCCPPRPVVTTNTSTTVVHAPYPQPASVPPSYPGPSYQGYHPIAPQPGMVAAPYPTQYPPPYPAQPVGPPAYHETLAGGAAMAYPASQPPYNPAYMDPPKATR</sequence>
<keyword evidence="17" id="KW-1185">Reference proteome</keyword>
<comment type="function">
    <text evidence="9">Can induce apoptosis in a caspase-dependent manner and plays a role in p53/TP53-dependent apoptosis.</text>
</comment>
<evidence type="ECO:0000313" key="17">
    <source>
        <dbReference type="Proteomes" id="UP000527355"/>
    </source>
</evidence>
<evidence type="ECO:0000256" key="13">
    <source>
        <dbReference type="SAM" id="Phobius"/>
    </source>
</evidence>
<keyword evidence="3 13" id="KW-0812">Transmembrane</keyword>
<keyword evidence="5" id="KW-0256">Endoplasmic reticulum</keyword>
<accession>A0A7J7UE85</accession>
<evidence type="ECO:0000259" key="15">
    <source>
        <dbReference type="Pfam" id="PF13908"/>
    </source>
</evidence>
<protein>
    <recommendedName>
        <fullName evidence="11">Protein shisa-5</fullName>
    </recommendedName>
    <alternativeName>
        <fullName evidence="12">Scotin</fullName>
    </alternativeName>
</protein>
<evidence type="ECO:0000256" key="3">
    <source>
        <dbReference type="ARBA" id="ARBA00022692"/>
    </source>
</evidence>
<dbReference type="Pfam" id="PF13908">
    <property type="entry name" value="Shisa_N"/>
    <property type="match status" value="1"/>
</dbReference>
<keyword evidence="4" id="KW-0053">Apoptosis</keyword>
<dbReference type="Proteomes" id="UP000527355">
    <property type="component" value="Unassembled WGS sequence"/>
</dbReference>
<evidence type="ECO:0000256" key="12">
    <source>
        <dbReference type="ARBA" id="ARBA00041983"/>
    </source>
</evidence>
<comment type="subcellular location">
    <subcellularLocation>
        <location evidence="1">Endoplasmic reticulum membrane</location>
        <topology evidence="1">Single-pass type I membrane protein</topology>
    </subcellularLocation>
    <subcellularLocation>
        <location evidence="2">Nucleus membrane</location>
    </subcellularLocation>
</comment>
<gene>
    <name evidence="16" type="ORF">mMyoMyo1_017442</name>
</gene>
<keyword evidence="6 13" id="KW-1133">Transmembrane helix</keyword>
<evidence type="ECO:0000256" key="2">
    <source>
        <dbReference type="ARBA" id="ARBA00004126"/>
    </source>
</evidence>
<comment type="caution">
    <text evidence="16">The sequence shown here is derived from an EMBL/GenBank/DDBJ whole genome shotgun (WGS) entry which is preliminary data.</text>
</comment>
<dbReference type="GO" id="GO:0006915">
    <property type="term" value="P:apoptotic process"/>
    <property type="evidence" value="ECO:0007669"/>
    <property type="project" value="UniProtKB-KW"/>
</dbReference>
<comment type="similarity">
    <text evidence="10">Belongs to the shisa family.</text>
</comment>
<evidence type="ECO:0000256" key="4">
    <source>
        <dbReference type="ARBA" id="ARBA00022703"/>
    </source>
</evidence>
<keyword evidence="8" id="KW-0539">Nucleus</keyword>
<evidence type="ECO:0000256" key="8">
    <source>
        <dbReference type="ARBA" id="ARBA00023242"/>
    </source>
</evidence>
<dbReference type="InterPro" id="IPR026910">
    <property type="entry name" value="Shisa"/>
</dbReference>
<dbReference type="GO" id="GO:0031965">
    <property type="term" value="C:nuclear membrane"/>
    <property type="evidence" value="ECO:0007669"/>
    <property type="project" value="UniProtKB-SubCell"/>
</dbReference>
<dbReference type="AlphaFoldDB" id="A0A7J7UE85"/>
<reference evidence="16 17" key="1">
    <citation type="journal article" date="2020" name="Nature">
        <title>Six reference-quality genomes reveal evolution of bat adaptations.</title>
        <authorList>
            <person name="Jebb D."/>
            <person name="Huang Z."/>
            <person name="Pippel M."/>
            <person name="Hughes G.M."/>
            <person name="Lavrichenko K."/>
            <person name="Devanna P."/>
            <person name="Winkler S."/>
            <person name="Jermiin L.S."/>
            <person name="Skirmuntt E.C."/>
            <person name="Katzourakis A."/>
            <person name="Burkitt-Gray L."/>
            <person name="Ray D.A."/>
            <person name="Sullivan K.A.M."/>
            <person name="Roscito J.G."/>
            <person name="Kirilenko B.M."/>
            <person name="Davalos L.M."/>
            <person name="Corthals A.P."/>
            <person name="Power M.L."/>
            <person name="Jones G."/>
            <person name="Ransome R.D."/>
            <person name="Dechmann D.K.N."/>
            <person name="Locatelli A.G."/>
            <person name="Puechmaille S.J."/>
            <person name="Fedrigo O."/>
            <person name="Jarvis E.D."/>
            <person name="Hiller M."/>
            <person name="Vernes S.C."/>
            <person name="Myers E.W."/>
            <person name="Teeling E.C."/>
        </authorList>
    </citation>
    <scope>NUCLEOTIDE SEQUENCE [LARGE SCALE GENOMIC DNA]</scope>
    <source>
        <strain evidence="16">MMyoMyo1</strain>
        <tissue evidence="16">Flight muscle</tissue>
    </source>
</reference>
<feature type="signal peptide" evidence="14">
    <location>
        <begin position="1"/>
        <end position="22"/>
    </location>
</feature>
<dbReference type="VEuPathDB" id="HostDB:GeneID_118668636"/>
<feature type="chain" id="PRO_5029837139" description="Protein shisa-5" evidence="14">
    <location>
        <begin position="23"/>
        <end position="231"/>
    </location>
</feature>
<keyword evidence="7 13" id="KW-0472">Membrane</keyword>
<evidence type="ECO:0000256" key="6">
    <source>
        <dbReference type="ARBA" id="ARBA00022989"/>
    </source>
</evidence>